<keyword evidence="1" id="KW-0732">Signal</keyword>
<dbReference type="AlphaFoldDB" id="A0A0M5L0I8"/>
<dbReference type="KEGG" id="cbq:AL705_04970"/>
<dbReference type="RefSeq" id="WP_053962073.1">
    <property type="nucleotide sequence ID" value="NZ_CP012390.1"/>
</dbReference>
<evidence type="ECO:0008006" key="4">
    <source>
        <dbReference type="Google" id="ProtNLM"/>
    </source>
</evidence>
<feature type="chain" id="PRO_5005804818" description="MspA family protein" evidence="1">
    <location>
        <begin position="31"/>
        <end position="130"/>
    </location>
</feature>
<dbReference type="InterPro" id="IPR015286">
    <property type="entry name" value="Porin_fam_mycobact-type"/>
</dbReference>
<organism evidence="2 3">
    <name type="scientific">Lawsonella clevelandensis</name>
    <dbReference type="NCBI Taxonomy" id="1528099"/>
    <lineage>
        <taxon>Bacteria</taxon>
        <taxon>Bacillati</taxon>
        <taxon>Actinomycetota</taxon>
        <taxon>Actinomycetes</taxon>
        <taxon>Mycobacteriales</taxon>
        <taxon>Lawsonellaceae</taxon>
        <taxon>Lawsonella</taxon>
    </lineage>
</organism>
<name>A0A0M5L0I8_9ACTN</name>
<dbReference type="OrthoDB" id="4540215at2"/>
<proteinExistence type="predicted"/>
<dbReference type="EMBL" id="CP012390">
    <property type="protein sequence ID" value="ALE19072.1"/>
    <property type="molecule type" value="Genomic_DNA"/>
</dbReference>
<evidence type="ECO:0000256" key="1">
    <source>
        <dbReference type="SAM" id="SignalP"/>
    </source>
</evidence>
<dbReference type="PATRIC" id="fig|1562462.4.peg.1026"/>
<reference evidence="2 3" key="1">
    <citation type="journal article" date="2015" name="Genome Announc.">
        <title>Complete Genome Sequences for Two Strains of a Novel Fastidious, Partially Acid-Fast, Gram-Positive Corynebacterineae Bacterium, Derived from Human Clinical Samples.</title>
        <authorList>
            <person name="Nicholson A.C."/>
            <person name="Bell M."/>
            <person name="Humrighouse B.W."/>
            <person name="McQuiston J.R."/>
        </authorList>
    </citation>
    <scope>NUCLEOTIDE SEQUENCE [LARGE SCALE GENOMIC DNA]</scope>
    <source>
        <strain evidence="2 3">X1698</strain>
    </source>
</reference>
<dbReference type="Proteomes" id="UP000068137">
    <property type="component" value="Chromosome"/>
</dbReference>
<dbReference type="Gene3D" id="2.60.40.1650">
    <property type="entry name" value="Porin MspA (Ig-like beta-sandwich domain)"/>
    <property type="match status" value="2"/>
</dbReference>
<accession>A0A0M5L0I8</accession>
<feature type="signal peptide" evidence="1">
    <location>
        <begin position="1"/>
        <end position="30"/>
    </location>
</feature>
<protein>
    <recommendedName>
        <fullName evidence="4">MspA family protein</fullName>
    </recommendedName>
</protein>
<evidence type="ECO:0000313" key="3">
    <source>
        <dbReference type="Proteomes" id="UP000068137"/>
    </source>
</evidence>
<gene>
    <name evidence="2" type="ORF">AL705_04970</name>
</gene>
<sequence length="130" mass="14080">MFRFSSPARAAAAYGLSLILSAGISIPASAVTLPNKDQVRTIRGEDGRTITLSKLDERLRPVIPLAGNSFGHEGFIDLTGYSHAGVKLTNLEFNIASCAGIVSIRSFVRLIYHTPISLDNTTIYGQPRYL</sequence>
<dbReference type="STRING" id="1528099.AL705_04970"/>
<evidence type="ECO:0000313" key="2">
    <source>
        <dbReference type="EMBL" id="ALE19072.1"/>
    </source>
</evidence>
<dbReference type="Pfam" id="PF09203">
    <property type="entry name" value="MspA"/>
    <property type="match status" value="1"/>
</dbReference>